<keyword evidence="2" id="KW-0238">DNA-binding</keyword>
<dbReference type="InterPro" id="IPR000524">
    <property type="entry name" value="Tscrpt_reg_HTH_GntR"/>
</dbReference>
<keyword evidence="1" id="KW-0805">Transcription regulation</keyword>
<dbReference type="InterPro" id="IPR000485">
    <property type="entry name" value="AsnC-type_HTH_dom"/>
</dbReference>
<dbReference type="PANTHER" id="PTHR43537:SF45">
    <property type="entry name" value="GNTR FAMILY REGULATORY PROTEIN"/>
    <property type="match status" value="1"/>
</dbReference>
<evidence type="ECO:0000256" key="3">
    <source>
        <dbReference type="ARBA" id="ARBA00023163"/>
    </source>
</evidence>
<dbReference type="PROSITE" id="PS50949">
    <property type="entry name" value="HTH_GNTR"/>
    <property type="match status" value="1"/>
</dbReference>
<dbReference type="InterPro" id="IPR008920">
    <property type="entry name" value="TF_FadR/GntR_C"/>
</dbReference>
<feature type="domain" description="HTH gntR-type" evidence="4">
    <location>
        <begin position="9"/>
        <end position="77"/>
    </location>
</feature>
<dbReference type="InterPro" id="IPR036390">
    <property type="entry name" value="WH_DNA-bd_sf"/>
</dbReference>
<dbReference type="SUPFAM" id="SSF48008">
    <property type="entry name" value="GntR ligand-binding domain-like"/>
    <property type="match status" value="1"/>
</dbReference>
<dbReference type="PANTHER" id="PTHR43537">
    <property type="entry name" value="TRANSCRIPTIONAL REGULATOR, GNTR FAMILY"/>
    <property type="match status" value="1"/>
</dbReference>
<dbReference type="SMART" id="SM00345">
    <property type="entry name" value="HTH_GNTR"/>
    <property type="match status" value="1"/>
</dbReference>
<dbReference type="PRINTS" id="PR00033">
    <property type="entry name" value="HTHASNC"/>
</dbReference>
<keyword evidence="3" id="KW-0804">Transcription</keyword>
<dbReference type="OrthoDB" id="9812645at2"/>
<proteinExistence type="predicted"/>
<evidence type="ECO:0000256" key="1">
    <source>
        <dbReference type="ARBA" id="ARBA00023015"/>
    </source>
</evidence>
<evidence type="ECO:0000256" key="2">
    <source>
        <dbReference type="ARBA" id="ARBA00023125"/>
    </source>
</evidence>
<dbReference type="GO" id="GO:0003700">
    <property type="term" value="F:DNA-binding transcription factor activity"/>
    <property type="evidence" value="ECO:0007669"/>
    <property type="project" value="InterPro"/>
</dbReference>
<reference evidence="6" key="1">
    <citation type="submission" date="2016-10" db="EMBL/GenBank/DDBJ databases">
        <authorList>
            <person name="Varghese N."/>
            <person name="Submissions S."/>
        </authorList>
    </citation>
    <scope>NUCLEOTIDE SEQUENCE [LARGE SCALE GENOMIC DNA]</scope>
    <source>
        <strain evidence="6">DSM 13234</strain>
    </source>
</reference>
<dbReference type="Gene3D" id="1.20.120.530">
    <property type="entry name" value="GntR ligand-binding domain-like"/>
    <property type="match status" value="1"/>
</dbReference>
<keyword evidence="6" id="KW-1185">Reference proteome</keyword>
<organism evidence="5 6">
    <name type="scientific">Magnetospirillum fulvum</name>
    <name type="common">Rhodospirillum fulvum</name>
    <dbReference type="NCBI Taxonomy" id="1082"/>
    <lineage>
        <taxon>Bacteria</taxon>
        <taxon>Pseudomonadati</taxon>
        <taxon>Pseudomonadota</taxon>
        <taxon>Alphaproteobacteria</taxon>
        <taxon>Rhodospirillales</taxon>
        <taxon>Rhodospirillaceae</taxon>
        <taxon>Magnetospirillum</taxon>
    </lineage>
</organism>
<name>A0A1H6GNT7_MAGFU</name>
<dbReference type="Pfam" id="PF07729">
    <property type="entry name" value="FCD"/>
    <property type="match status" value="1"/>
</dbReference>
<dbReference type="AlphaFoldDB" id="A0A1H6GNT7"/>
<gene>
    <name evidence="5" type="ORF">SAMN04244559_00142</name>
</gene>
<sequence length="219" mass="24477">MKTATIKRTNLAEQAYQAIRDELLTGDRFLPGDKISVEDLSRQLGVSRSPVWAAIARLEAEGMVEVRPRQGVFFVGFDIDRLREIFVVREVLEGAAARLAAERATADEIIELRLSIERQRAFIQAGAIELYTNEANLFHTRLTELGGNATLTGLVAQLWTRITAMCLRRNRKGGDFDERTDEHVAMVEALARRDGDAAEAITRGHIRRLADSMRAADLT</sequence>
<evidence type="ECO:0000313" key="6">
    <source>
        <dbReference type="Proteomes" id="UP000182983"/>
    </source>
</evidence>
<dbReference type="InterPro" id="IPR036388">
    <property type="entry name" value="WH-like_DNA-bd_sf"/>
</dbReference>
<evidence type="ECO:0000313" key="5">
    <source>
        <dbReference type="EMBL" id="SEH25159.1"/>
    </source>
</evidence>
<dbReference type="Gene3D" id="1.10.10.10">
    <property type="entry name" value="Winged helix-like DNA-binding domain superfamily/Winged helix DNA-binding domain"/>
    <property type="match status" value="1"/>
</dbReference>
<dbReference type="EMBL" id="FNWO01000001">
    <property type="protein sequence ID" value="SEH25159.1"/>
    <property type="molecule type" value="Genomic_DNA"/>
</dbReference>
<dbReference type="SMART" id="SM00895">
    <property type="entry name" value="FCD"/>
    <property type="match status" value="1"/>
</dbReference>
<dbReference type="InterPro" id="IPR011711">
    <property type="entry name" value="GntR_C"/>
</dbReference>
<protein>
    <submittedName>
        <fullName evidence="5">Transcriptional regulator, GntR family</fullName>
    </submittedName>
</protein>
<dbReference type="CDD" id="cd07377">
    <property type="entry name" value="WHTH_GntR"/>
    <property type="match status" value="1"/>
</dbReference>
<evidence type="ECO:0000259" key="4">
    <source>
        <dbReference type="PROSITE" id="PS50949"/>
    </source>
</evidence>
<accession>A0A1H6GNT7</accession>
<dbReference type="Proteomes" id="UP000182983">
    <property type="component" value="Unassembled WGS sequence"/>
</dbReference>
<dbReference type="SUPFAM" id="SSF46785">
    <property type="entry name" value="Winged helix' DNA-binding domain"/>
    <property type="match status" value="1"/>
</dbReference>
<dbReference type="Pfam" id="PF00392">
    <property type="entry name" value="GntR"/>
    <property type="match status" value="1"/>
</dbReference>
<dbReference type="GO" id="GO:0043565">
    <property type="term" value="F:sequence-specific DNA binding"/>
    <property type="evidence" value="ECO:0007669"/>
    <property type="project" value="InterPro"/>
</dbReference>